<protein>
    <submittedName>
        <fullName evidence="1">WD40 repeat domain-containing protein</fullName>
    </submittedName>
</protein>
<comment type="caution">
    <text evidence="1">The sequence shown here is derived from an EMBL/GenBank/DDBJ whole genome shotgun (WGS) entry which is preliminary data.</text>
</comment>
<dbReference type="Proteomes" id="UP001595851">
    <property type="component" value="Unassembled WGS sequence"/>
</dbReference>
<dbReference type="Gene3D" id="1.25.40.10">
    <property type="entry name" value="Tetratricopeptide repeat domain"/>
    <property type="match status" value="1"/>
</dbReference>
<keyword evidence="2" id="KW-1185">Reference proteome</keyword>
<dbReference type="RefSeq" id="WP_379529973.1">
    <property type="nucleotide sequence ID" value="NZ_JBHSBI010000011.1"/>
</dbReference>
<dbReference type="Gene3D" id="2.130.10.10">
    <property type="entry name" value="YVTN repeat-like/Quinoprotein amine dehydrogenase"/>
    <property type="match status" value="1"/>
</dbReference>
<proteinExistence type="predicted"/>
<name>A0ABV8G7K6_9ACTN</name>
<dbReference type="InterPro" id="IPR011990">
    <property type="entry name" value="TPR-like_helical_dom_sf"/>
</dbReference>
<dbReference type="InterPro" id="IPR015943">
    <property type="entry name" value="WD40/YVTN_repeat-like_dom_sf"/>
</dbReference>
<sequence length="701" mass="78472">MSTDLYGARVLDVADDRRSVRLRVFVVYNEPSIDGGFPLPDDAVFFLRLLWDFADAEYGAPRPLARAFDHKPLMDEAWVAVNSRWFIEGVDRLSTRNHPMTDEQWDTLAMFYHLRDGGWQDEDQLVQGDYVVRVTDPRWIEGLEPGDTCSTVWDVGSGATEPDDAAHVPDFTRSAHLIEPFRAGKGEARQARAMAFSDDGTHLALLNWGTELVVYETSGWTERLRLDHGVGLPSLMWVPGRPVVTVKSFLDDGQWAYDMEAGAVTEVPHEPGNVRSRTGRYRARHLLPGVEFLDVSGAPDDSVTLPDDIDSGRVRQVAFDHEESQILLISQDRPGITVVETETGRVRGRIATDWGWVRDVAVAPGGRHVLISQSAFASDDRREPSVWRMSDGRPILCGSLGRQANLVAWSPDGRWVVVESRIKEKAPSRLDVFPVGLPDEPPAELRGILTEGGESHGHAHDPAVRPTAQVIADTKLQTTEPRAEASRRAGIARQTADRLCEEKDWAGALTAYQQCVDAWREATGEEYPHQARWALLYLAQMHGMLNDFERSRPLQLKLLEIFAEPQGREEREIAVIAALRMGLDYKWEQNLAEAEPWFQQVIDSGDRRHIPTAVAHLAELHYQIGDKARSARLYERALEISDDPEFVAEAAYRLGEYLAEAGDPAGTARVTELMKIVLSSGFDGFDDDARHLLARIRRTSA</sequence>
<evidence type="ECO:0000313" key="2">
    <source>
        <dbReference type="Proteomes" id="UP001595851"/>
    </source>
</evidence>
<reference evidence="2" key="1">
    <citation type="journal article" date="2019" name="Int. J. Syst. Evol. Microbiol.">
        <title>The Global Catalogue of Microorganisms (GCM) 10K type strain sequencing project: providing services to taxonomists for standard genome sequencing and annotation.</title>
        <authorList>
            <consortium name="The Broad Institute Genomics Platform"/>
            <consortium name="The Broad Institute Genome Sequencing Center for Infectious Disease"/>
            <person name="Wu L."/>
            <person name="Ma J."/>
        </authorList>
    </citation>
    <scope>NUCLEOTIDE SEQUENCE [LARGE SCALE GENOMIC DNA]</scope>
    <source>
        <strain evidence="2">TBRC 1276</strain>
    </source>
</reference>
<dbReference type="SUPFAM" id="SSF48452">
    <property type="entry name" value="TPR-like"/>
    <property type="match status" value="1"/>
</dbReference>
<gene>
    <name evidence="1" type="ORF">ACFOY2_22150</name>
</gene>
<dbReference type="SUPFAM" id="SSF50969">
    <property type="entry name" value="YVTN repeat-like/Quinoprotein amine dehydrogenase"/>
    <property type="match status" value="1"/>
</dbReference>
<dbReference type="InterPro" id="IPR011044">
    <property type="entry name" value="Quino_amine_DH_bsu"/>
</dbReference>
<accession>A0ABV8G7K6</accession>
<evidence type="ECO:0000313" key="1">
    <source>
        <dbReference type="EMBL" id="MFC4009948.1"/>
    </source>
</evidence>
<organism evidence="1 2">
    <name type="scientific">Nonomuraea purpurea</name>
    <dbReference type="NCBI Taxonomy" id="1849276"/>
    <lineage>
        <taxon>Bacteria</taxon>
        <taxon>Bacillati</taxon>
        <taxon>Actinomycetota</taxon>
        <taxon>Actinomycetes</taxon>
        <taxon>Streptosporangiales</taxon>
        <taxon>Streptosporangiaceae</taxon>
        <taxon>Nonomuraea</taxon>
    </lineage>
</organism>
<dbReference type="EMBL" id="JBHSBI010000011">
    <property type="protein sequence ID" value="MFC4009948.1"/>
    <property type="molecule type" value="Genomic_DNA"/>
</dbReference>